<organism evidence="1 2">
    <name type="scientific">Actinidia rufa</name>
    <dbReference type="NCBI Taxonomy" id="165716"/>
    <lineage>
        <taxon>Eukaryota</taxon>
        <taxon>Viridiplantae</taxon>
        <taxon>Streptophyta</taxon>
        <taxon>Embryophyta</taxon>
        <taxon>Tracheophyta</taxon>
        <taxon>Spermatophyta</taxon>
        <taxon>Magnoliopsida</taxon>
        <taxon>eudicotyledons</taxon>
        <taxon>Gunneridae</taxon>
        <taxon>Pentapetalae</taxon>
        <taxon>asterids</taxon>
        <taxon>Ericales</taxon>
        <taxon>Actinidiaceae</taxon>
        <taxon>Actinidia</taxon>
    </lineage>
</organism>
<protein>
    <submittedName>
        <fullName evidence="1">Uncharacterized protein</fullName>
    </submittedName>
</protein>
<keyword evidence="2" id="KW-1185">Reference proteome</keyword>
<dbReference type="Proteomes" id="UP000585474">
    <property type="component" value="Unassembled WGS sequence"/>
</dbReference>
<proteinExistence type="predicted"/>
<accession>A0A7J0HCZ1</accession>
<comment type="caution">
    <text evidence="1">The sequence shown here is derived from an EMBL/GenBank/DDBJ whole genome shotgun (WGS) entry which is preliminary data.</text>
</comment>
<gene>
    <name evidence="1" type="ORF">Acr_28g0012890</name>
</gene>
<name>A0A7J0HCZ1_9ERIC</name>
<evidence type="ECO:0000313" key="2">
    <source>
        <dbReference type="Proteomes" id="UP000585474"/>
    </source>
</evidence>
<evidence type="ECO:0000313" key="1">
    <source>
        <dbReference type="EMBL" id="GFZ20584.1"/>
    </source>
</evidence>
<dbReference type="EMBL" id="BJWL01000028">
    <property type="protein sequence ID" value="GFZ20584.1"/>
    <property type="molecule type" value="Genomic_DNA"/>
</dbReference>
<reference evidence="1 2" key="1">
    <citation type="submission" date="2019-07" db="EMBL/GenBank/DDBJ databases">
        <title>De Novo Assembly of kiwifruit Actinidia rufa.</title>
        <authorList>
            <person name="Sugita-Konishi S."/>
            <person name="Sato K."/>
            <person name="Mori E."/>
            <person name="Abe Y."/>
            <person name="Kisaki G."/>
            <person name="Hamano K."/>
            <person name="Suezawa K."/>
            <person name="Otani M."/>
            <person name="Fukuda T."/>
            <person name="Manabe T."/>
            <person name="Gomi K."/>
            <person name="Tabuchi M."/>
            <person name="Akimitsu K."/>
            <person name="Kataoka I."/>
        </authorList>
    </citation>
    <scope>NUCLEOTIDE SEQUENCE [LARGE SCALE GENOMIC DNA]</scope>
    <source>
        <strain evidence="2">cv. Fuchu</strain>
    </source>
</reference>
<sequence length="165" mass="17964">MTTECPMFTVINAANLLGIKITECPNNGELKEGDFILRLSKWSISLDTPRCPIIPKGSSKLAGKSPGSDSVCRIPAKWSWVHQKVTGPGYHGRFLASDVNDEADPPLIYARTMEMLRRVTCVVSGRRLGGPAAIGVEKAALAAALGLMTRQIRLISRLMMIRSLD</sequence>
<dbReference type="AlphaFoldDB" id="A0A7J0HCZ1"/>